<organism evidence="10 11">
    <name type="scientific">Babesia duncani</name>
    <dbReference type="NCBI Taxonomy" id="323732"/>
    <lineage>
        <taxon>Eukaryota</taxon>
        <taxon>Sar</taxon>
        <taxon>Alveolata</taxon>
        <taxon>Apicomplexa</taxon>
        <taxon>Aconoidasida</taxon>
        <taxon>Piroplasmida</taxon>
        <taxon>Babesiidae</taxon>
        <taxon>Babesia</taxon>
    </lineage>
</organism>
<evidence type="ECO:0000256" key="2">
    <source>
        <dbReference type="ARBA" id="ARBA00022670"/>
    </source>
</evidence>
<comment type="similarity">
    <text evidence="1 7">Belongs to the peptidase A1 family.</text>
</comment>
<dbReference type="AlphaFoldDB" id="A0AAD9PIB3"/>
<dbReference type="InterPro" id="IPR001969">
    <property type="entry name" value="Aspartic_peptidase_AS"/>
</dbReference>
<evidence type="ECO:0000259" key="9">
    <source>
        <dbReference type="PROSITE" id="PS51767"/>
    </source>
</evidence>
<evidence type="ECO:0000256" key="3">
    <source>
        <dbReference type="ARBA" id="ARBA00022750"/>
    </source>
</evidence>
<dbReference type="InterPro" id="IPR021109">
    <property type="entry name" value="Peptidase_aspartic_dom_sf"/>
</dbReference>
<protein>
    <submittedName>
        <fullName evidence="10">Bifunctional Aspartic peptidase domain superfamily/Aspartic peptidase</fullName>
    </submittedName>
</protein>
<dbReference type="Gene3D" id="2.40.70.10">
    <property type="entry name" value="Acid Proteases"/>
    <property type="match status" value="2"/>
</dbReference>
<evidence type="ECO:0000256" key="4">
    <source>
        <dbReference type="ARBA" id="ARBA00022801"/>
    </source>
</evidence>
<dbReference type="GO" id="GO:0004190">
    <property type="term" value="F:aspartic-type endopeptidase activity"/>
    <property type="evidence" value="ECO:0007669"/>
    <property type="project" value="UniProtKB-KW"/>
</dbReference>
<keyword evidence="6" id="KW-1015">Disulfide bond</keyword>
<comment type="caution">
    <text evidence="10">The sequence shown here is derived from an EMBL/GenBank/DDBJ whole genome shotgun (WGS) entry which is preliminary data.</text>
</comment>
<keyword evidence="8" id="KW-0732">Signal</keyword>
<proteinExistence type="inferred from homology"/>
<evidence type="ECO:0000313" key="11">
    <source>
        <dbReference type="Proteomes" id="UP001214638"/>
    </source>
</evidence>
<name>A0AAD9PIB3_9APIC</name>
<dbReference type="EMBL" id="JALLKP010000005">
    <property type="protein sequence ID" value="KAK2195066.1"/>
    <property type="molecule type" value="Genomic_DNA"/>
</dbReference>
<dbReference type="GO" id="GO:0016485">
    <property type="term" value="P:protein processing"/>
    <property type="evidence" value="ECO:0007669"/>
    <property type="project" value="UniProtKB-ARBA"/>
</dbReference>
<evidence type="ECO:0000256" key="5">
    <source>
        <dbReference type="PIRSR" id="PIRSR601461-1"/>
    </source>
</evidence>
<keyword evidence="11" id="KW-1185">Reference proteome</keyword>
<dbReference type="PRINTS" id="PR00792">
    <property type="entry name" value="PEPSIN"/>
</dbReference>
<feature type="chain" id="PRO_5041927593" evidence="8">
    <location>
        <begin position="21"/>
        <end position="475"/>
    </location>
</feature>
<evidence type="ECO:0000256" key="6">
    <source>
        <dbReference type="PIRSR" id="PIRSR601461-2"/>
    </source>
</evidence>
<dbReference type="RefSeq" id="XP_067801909.1">
    <property type="nucleotide sequence ID" value="XM_067948378.1"/>
</dbReference>
<feature type="active site" evidence="5">
    <location>
        <position position="362"/>
    </location>
</feature>
<keyword evidence="2 7" id="KW-0645">Protease</keyword>
<dbReference type="KEGG" id="bdw:94337663"/>
<evidence type="ECO:0000256" key="7">
    <source>
        <dbReference type="RuleBase" id="RU000454"/>
    </source>
</evidence>
<feature type="domain" description="Peptidase A1" evidence="9">
    <location>
        <begin position="154"/>
        <end position="468"/>
    </location>
</feature>
<feature type="active site" evidence="5">
    <location>
        <position position="172"/>
    </location>
</feature>
<dbReference type="PANTHER" id="PTHR47966">
    <property type="entry name" value="BETA-SITE APP-CLEAVING ENZYME, ISOFORM A-RELATED"/>
    <property type="match status" value="1"/>
</dbReference>
<dbReference type="GeneID" id="94337663"/>
<dbReference type="Pfam" id="PF00026">
    <property type="entry name" value="Asp"/>
    <property type="match status" value="1"/>
</dbReference>
<evidence type="ECO:0000256" key="8">
    <source>
        <dbReference type="SAM" id="SignalP"/>
    </source>
</evidence>
<dbReference type="FunFam" id="2.40.70.10:FF:000115">
    <property type="entry name" value="Lysosomal aspartic protease"/>
    <property type="match status" value="1"/>
</dbReference>
<dbReference type="SUPFAM" id="SSF50630">
    <property type="entry name" value="Acid proteases"/>
    <property type="match status" value="1"/>
</dbReference>
<sequence>MSRLCLLVWYIANTIIGVFTYNIDFNGDLSIRNCSTCDWDSDVLCHVCIHEGHEAQHVIKLNAENVYGEGTVAAAIQLVKENHALFKSGKVSFAFRGEGPFGSIGYDENSHNANNSILRRRTKKDRTTNPAAIMPNKITETNNVPIHQMKDSLYIGSISVGTPPQVLHPIFDTGSTNLWVVGTDCKSHSCKKVTRFNPAESTTFKDPDTSKRIHIKFGTGEIEGFPGKDIVRIGNMEVPDQSIAIVDNEEGGSAYGLNIFDSIKFEGIVGLAFPEMASIPGLPILDNLAMLHQLKHKEFSFYIGDSGSESMLLFGGVDHKYYDGDIKMFPVVREHYWEVALDAVYIGDYKICCDEKSYLIFDSGTSLNTLPSADFSNFMRLLPSEKCHGSFDKYPTITYVLGGQKVTLTGEQYMMSHNGYCTPAYMQLDVPSEFGHAYIVGSNAFMRHYYTVFRRGGGENDPSMVGIAPSKKGVL</sequence>
<evidence type="ECO:0000256" key="1">
    <source>
        <dbReference type="ARBA" id="ARBA00007447"/>
    </source>
</evidence>
<reference evidence="10" key="1">
    <citation type="journal article" date="2023" name="Nat. Microbiol.">
        <title>Babesia duncani multi-omics identifies virulence factors and drug targets.</title>
        <authorList>
            <person name="Singh P."/>
            <person name="Lonardi S."/>
            <person name="Liang Q."/>
            <person name="Vydyam P."/>
            <person name="Khabirova E."/>
            <person name="Fang T."/>
            <person name="Gihaz S."/>
            <person name="Thekkiniath J."/>
            <person name="Munshi M."/>
            <person name="Abel S."/>
            <person name="Ciampossin L."/>
            <person name="Batugedara G."/>
            <person name="Gupta M."/>
            <person name="Lu X.M."/>
            <person name="Lenz T."/>
            <person name="Chakravarty S."/>
            <person name="Cornillot E."/>
            <person name="Hu Y."/>
            <person name="Ma W."/>
            <person name="Gonzalez L.M."/>
            <person name="Sanchez S."/>
            <person name="Estrada K."/>
            <person name="Sanchez-Flores A."/>
            <person name="Montero E."/>
            <person name="Harb O.S."/>
            <person name="Le Roch K.G."/>
            <person name="Mamoun C.B."/>
        </authorList>
    </citation>
    <scope>NUCLEOTIDE SEQUENCE</scope>
    <source>
        <strain evidence="10">WA1</strain>
    </source>
</reference>
<dbReference type="PANTHER" id="PTHR47966:SF51">
    <property type="entry name" value="BETA-SITE APP-CLEAVING ENZYME, ISOFORM A-RELATED"/>
    <property type="match status" value="1"/>
</dbReference>
<dbReference type="CDD" id="cd05471">
    <property type="entry name" value="pepsin_like"/>
    <property type="match status" value="1"/>
</dbReference>
<evidence type="ECO:0000313" key="10">
    <source>
        <dbReference type="EMBL" id="KAK2195066.1"/>
    </source>
</evidence>
<dbReference type="InterPro" id="IPR034164">
    <property type="entry name" value="Pepsin-like_dom"/>
</dbReference>
<keyword evidence="4 7" id="KW-0378">Hydrolase</keyword>
<feature type="disulfide bond" evidence="6">
    <location>
        <begin position="185"/>
        <end position="190"/>
    </location>
</feature>
<dbReference type="InterPro" id="IPR033121">
    <property type="entry name" value="PEPTIDASE_A1"/>
</dbReference>
<dbReference type="InterPro" id="IPR001461">
    <property type="entry name" value="Aspartic_peptidase_A1"/>
</dbReference>
<accession>A0AAD9PIB3</accession>
<dbReference type="Proteomes" id="UP001214638">
    <property type="component" value="Unassembled WGS sequence"/>
</dbReference>
<dbReference type="PROSITE" id="PS00141">
    <property type="entry name" value="ASP_PROTEASE"/>
    <property type="match status" value="1"/>
</dbReference>
<dbReference type="PROSITE" id="PS51767">
    <property type="entry name" value="PEPTIDASE_A1"/>
    <property type="match status" value="1"/>
</dbReference>
<feature type="signal peptide" evidence="8">
    <location>
        <begin position="1"/>
        <end position="20"/>
    </location>
</feature>
<keyword evidence="3 7" id="KW-0064">Aspartyl protease</keyword>
<gene>
    <name evidence="10" type="ORF">BdWA1_003366</name>
</gene>